<evidence type="ECO:0000256" key="9">
    <source>
        <dbReference type="ARBA" id="ARBA00022723"/>
    </source>
</evidence>
<dbReference type="Gene3D" id="3.40.630.10">
    <property type="entry name" value="Zn peptidases"/>
    <property type="match status" value="1"/>
</dbReference>
<evidence type="ECO:0000256" key="16">
    <source>
        <dbReference type="ARBA" id="ARBA00023145"/>
    </source>
</evidence>
<dbReference type="Pfam" id="PF04389">
    <property type="entry name" value="Peptidase_M28"/>
    <property type="match status" value="1"/>
</dbReference>
<dbReference type="SUPFAM" id="SSF53187">
    <property type="entry name" value="Zn-dependent exopeptidases"/>
    <property type="match status" value="1"/>
</dbReference>
<comment type="caution">
    <text evidence="23">The sequence shown here is derived from an EMBL/GenBank/DDBJ whole genome shotgun (WGS) entry which is preliminary data.</text>
</comment>
<keyword evidence="11" id="KW-0378">Hydrolase</keyword>
<evidence type="ECO:0000256" key="20">
    <source>
        <dbReference type="ARBA" id="ARBA00033328"/>
    </source>
</evidence>
<keyword evidence="18" id="KW-0458">Lysosome</keyword>
<keyword evidence="24" id="KW-1185">Reference proteome</keyword>
<evidence type="ECO:0000256" key="3">
    <source>
        <dbReference type="ARBA" id="ARBA00004555"/>
    </source>
</evidence>
<evidence type="ECO:0000256" key="18">
    <source>
        <dbReference type="ARBA" id="ARBA00023228"/>
    </source>
</evidence>
<dbReference type="Proteomes" id="UP000295293">
    <property type="component" value="Unassembled WGS sequence"/>
</dbReference>
<evidence type="ECO:0000256" key="8">
    <source>
        <dbReference type="ARBA" id="ARBA00022670"/>
    </source>
</evidence>
<comment type="subunit">
    <text evidence="19">Homodimer. The monomeric form is inactive while the homodimer is active.</text>
</comment>
<evidence type="ECO:0000256" key="1">
    <source>
        <dbReference type="ARBA" id="ARBA00004240"/>
    </source>
</evidence>
<sequence length="473" mass="49659">MLRALPCALIALLTGSVSAAEITTIPDAAVKQAIALRDQALKDGQAYALLESLTTEVGPRLAGGVNDEKARNWAIAQFKQLGFDKVWSEPVTFPKWVRRSESASLVAPFPQPLAVTALGYSPATPKGGVTAPIVMFNSLDALKAAKRDDVKGKIVFVSARMKPHRDGHDYGIGSPIRSRGPAIAAELGAAAYVLRSAGTDSHRLPHTGVTQWKEGGPRIPAAAVSNPDADLIEAALRRGSVQLKLQLDCGIEGDYTGANVIGEITGSEKPDEVVIMGGHLDSWDLGTGAIDDGAGVSIGMAAGALIGHLPQAPRRSIRVVAFANEEAGLYGGKAYAAAHKQEVSKHVLGSESDFGSDRIWRLSASVKPESLPAIDKMMQVLAPLGVERGMGAGNGGPDLSPIHAEGMAALSLTNDGTRYFDYHHTADDTLDKVDPEQLAQNVAVYVSWAYMAAQADGDFGSAPGAFKQNGDDD</sequence>
<keyword evidence="7 23" id="KW-0121">Carboxypeptidase</keyword>
<keyword evidence="6" id="KW-0964">Secreted</keyword>
<evidence type="ECO:0000256" key="12">
    <source>
        <dbReference type="ARBA" id="ARBA00022824"/>
    </source>
</evidence>
<evidence type="ECO:0000256" key="21">
    <source>
        <dbReference type="SAM" id="SignalP"/>
    </source>
</evidence>
<dbReference type="GO" id="GO:0005764">
    <property type="term" value="C:lysosome"/>
    <property type="evidence" value="ECO:0007669"/>
    <property type="project" value="UniProtKB-SubCell"/>
</dbReference>
<protein>
    <recommendedName>
        <fullName evidence="5">Carboxypeptidase Q</fullName>
    </recommendedName>
    <alternativeName>
        <fullName evidence="20">Plasma glutamate carboxypeptidase</fullName>
    </alternativeName>
</protein>
<comment type="subcellular location">
    <subcellularLocation>
        <location evidence="1">Endoplasmic reticulum</location>
    </subcellularLocation>
    <subcellularLocation>
        <location evidence="3">Golgi apparatus</location>
    </subcellularLocation>
    <subcellularLocation>
        <location evidence="2">Lysosome</location>
    </subcellularLocation>
    <subcellularLocation>
        <location evidence="4">Secreted</location>
    </subcellularLocation>
</comment>
<feature type="chain" id="PRO_5020296079" description="Carboxypeptidase Q" evidence="21">
    <location>
        <begin position="20"/>
        <end position="473"/>
    </location>
</feature>
<dbReference type="EMBL" id="SNZH01000013">
    <property type="protein sequence ID" value="TDR40360.1"/>
    <property type="molecule type" value="Genomic_DNA"/>
</dbReference>
<evidence type="ECO:0000256" key="2">
    <source>
        <dbReference type="ARBA" id="ARBA00004371"/>
    </source>
</evidence>
<evidence type="ECO:0000256" key="14">
    <source>
        <dbReference type="ARBA" id="ARBA00023034"/>
    </source>
</evidence>
<feature type="signal peptide" evidence="21">
    <location>
        <begin position="1"/>
        <end position="19"/>
    </location>
</feature>
<evidence type="ECO:0000256" key="13">
    <source>
        <dbReference type="ARBA" id="ARBA00022833"/>
    </source>
</evidence>
<evidence type="ECO:0000256" key="17">
    <source>
        <dbReference type="ARBA" id="ARBA00023180"/>
    </source>
</evidence>
<evidence type="ECO:0000256" key="15">
    <source>
        <dbReference type="ARBA" id="ARBA00023049"/>
    </source>
</evidence>
<keyword evidence="8" id="KW-0645">Protease</keyword>
<evidence type="ECO:0000256" key="6">
    <source>
        <dbReference type="ARBA" id="ARBA00022525"/>
    </source>
</evidence>
<evidence type="ECO:0000256" key="4">
    <source>
        <dbReference type="ARBA" id="ARBA00004613"/>
    </source>
</evidence>
<evidence type="ECO:0000256" key="19">
    <source>
        <dbReference type="ARBA" id="ARBA00025833"/>
    </source>
</evidence>
<evidence type="ECO:0000256" key="7">
    <source>
        <dbReference type="ARBA" id="ARBA00022645"/>
    </source>
</evidence>
<name>A0A4R6YQZ5_9GAMM</name>
<evidence type="ECO:0000259" key="22">
    <source>
        <dbReference type="Pfam" id="PF04389"/>
    </source>
</evidence>
<proteinExistence type="predicted"/>
<keyword evidence="9" id="KW-0479">Metal-binding</keyword>
<keyword evidence="14" id="KW-0333">Golgi apparatus</keyword>
<organism evidence="23 24">
    <name type="scientific">Tahibacter aquaticus</name>
    <dbReference type="NCBI Taxonomy" id="520092"/>
    <lineage>
        <taxon>Bacteria</taxon>
        <taxon>Pseudomonadati</taxon>
        <taxon>Pseudomonadota</taxon>
        <taxon>Gammaproteobacteria</taxon>
        <taxon>Lysobacterales</taxon>
        <taxon>Rhodanobacteraceae</taxon>
        <taxon>Tahibacter</taxon>
    </lineage>
</organism>
<keyword evidence="16" id="KW-0865">Zymogen</keyword>
<dbReference type="Gene3D" id="3.50.30.30">
    <property type="match status" value="1"/>
</dbReference>
<dbReference type="InterPro" id="IPR039866">
    <property type="entry name" value="CPQ"/>
</dbReference>
<evidence type="ECO:0000256" key="11">
    <source>
        <dbReference type="ARBA" id="ARBA00022801"/>
    </source>
</evidence>
<dbReference type="PANTHER" id="PTHR12053">
    <property type="entry name" value="PROTEASE FAMILY M28 PLASMA GLUTAMATE CARBOXYPEPTIDASE-RELATED"/>
    <property type="match status" value="1"/>
</dbReference>
<dbReference type="GO" id="GO:0006508">
    <property type="term" value="P:proteolysis"/>
    <property type="evidence" value="ECO:0007669"/>
    <property type="project" value="UniProtKB-KW"/>
</dbReference>
<feature type="domain" description="Peptidase M28" evidence="22">
    <location>
        <begin position="259"/>
        <end position="444"/>
    </location>
</feature>
<dbReference type="GO" id="GO:0046872">
    <property type="term" value="F:metal ion binding"/>
    <property type="evidence" value="ECO:0007669"/>
    <property type="project" value="UniProtKB-KW"/>
</dbReference>
<evidence type="ECO:0000256" key="5">
    <source>
        <dbReference type="ARBA" id="ARBA00014116"/>
    </source>
</evidence>
<keyword evidence="10 21" id="KW-0732">Signal</keyword>
<evidence type="ECO:0000256" key="10">
    <source>
        <dbReference type="ARBA" id="ARBA00022729"/>
    </source>
</evidence>
<keyword evidence="17" id="KW-0325">Glycoprotein</keyword>
<gene>
    <name evidence="23" type="ORF">DFR29_11360</name>
</gene>
<dbReference type="InterPro" id="IPR007484">
    <property type="entry name" value="Peptidase_M28"/>
</dbReference>
<dbReference type="PANTHER" id="PTHR12053:SF3">
    <property type="entry name" value="CARBOXYPEPTIDASE Q"/>
    <property type="match status" value="1"/>
</dbReference>
<dbReference type="GO" id="GO:0004180">
    <property type="term" value="F:carboxypeptidase activity"/>
    <property type="evidence" value="ECO:0007669"/>
    <property type="project" value="UniProtKB-KW"/>
</dbReference>
<keyword evidence="15" id="KW-0482">Metalloprotease</keyword>
<evidence type="ECO:0000313" key="23">
    <source>
        <dbReference type="EMBL" id="TDR40360.1"/>
    </source>
</evidence>
<dbReference type="AlphaFoldDB" id="A0A4R6YQZ5"/>
<evidence type="ECO:0000313" key="24">
    <source>
        <dbReference type="Proteomes" id="UP000295293"/>
    </source>
</evidence>
<accession>A0A4R6YQZ5</accession>
<dbReference type="GO" id="GO:0005576">
    <property type="term" value="C:extracellular region"/>
    <property type="evidence" value="ECO:0007669"/>
    <property type="project" value="UniProtKB-SubCell"/>
</dbReference>
<keyword evidence="13" id="KW-0862">Zinc</keyword>
<keyword evidence="12" id="KW-0256">Endoplasmic reticulum</keyword>
<reference evidence="23 24" key="1">
    <citation type="submission" date="2019-03" db="EMBL/GenBank/DDBJ databases">
        <title>Genomic Encyclopedia of Type Strains, Phase IV (KMG-IV): sequencing the most valuable type-strain genomes for metagenomic binning, comparative biology and taxonomic classification.</title>
        <authorList>
            <person name="Goeker M."/>
        </authorList>
    </citation>
    <scope>NUCLEOTIDE SEQUENCE [LARGE SCALE GENOMIC DNA]</scope>
    <source>
        <strain evidence="23 24">DSM 21667</strain>
    </source>
</reference>
<dbReference type="GO" id="GO:0070573">
    <property type="term" value="F:metallodipeptidase activity"/>
    <property type="evidence" value="ECO:0007669"/>
    <property type="project" value="InterPro"/>
</dbReference>